<evidence type="ECO:0000259" key="8">
    <source>
        <dbReference type="SMART" id="SM00833"/>
    </source>
</evidence>
<keyword evidence="1" id="KW-0547">Nucleotide-binding</keyword>
<dbReference type="Gene3D" id="3.40.50.300">
    <property type="entry name" value="P-loop containing nucleotide triphosphate hydrolases"/>
    <property type="match status" value="1"/>
</dbReference>
<dbReference type="Proteomes" id="UP000644699">
    <property type="component" value="Unassembled WGS sequence"/>
</dbReference>
<dbReference type="CDD" id="cd03112">
    <property type="entry name" value="CobW-like"/>
    <property type="match status" value="1"/>
</dbReference>
<evidence type="ECO:0000313" key="10">
    <source>
        <dbReference type="Proteomes" id="UP000644699"/>
    </source>
</evidence>
<feature type="region of interest" description="Disordered" evidence="7">
    <location>
        <begin position="231"/>
        <end position="257"/>
    </location>
</feature>
<dbReference type="GO" id="GO:0005737">
    <property type="term" value="C:cytoplasm"/>
    <property type="evidence" value="ECO:0007669"/>
    <property type="project" value="TreeGrafter"/>
</dbReference>
<comment type="catalytic activity">
    <reaction evidence="6">
        <text>GTP + H2O = GDP + phosphate + H(+)</text>
        <dbReference type="Rhea" id="RHEA:19669"/>
        <dbReference type="ChEBI" id="CHEBI:15377"/>
        <dbReference type="ChEBI" id="CHEBI:15378"/>
        <dbReference type="ChEBI" id="CHEBI:37565"/>
        <dbReference type="ChEBI" id="CHEBI:43474"/>
        <dbReference type="ChEBI" id="CHEBI:58189"/>
    </reaction>
    <physiologicalReaction direction="left-to-right" evidence="6">
        <dbReference type="Rhea" id="RHEA:19670"/>
    </physiologicalReaction>
</comment>
<comment type="similarity">
    <text evidence="4">Belongs to the SIMIBI class G3E GTPase family. ZNG1 subfamily.</text>
</comment>
<evidence type="ECO:0000256" key="6">
    <source>
        <dbReference type="ARBA" id="ARBA00049117"/>
    </source>
</evidence>
<organism evidence="9 10">
    <name type="scientific">Aureimonas endophytica</name>
    <dbReference type="NCBI Taxonomy" id="2027858"/>
    <lineage>
        <taxon>Bacteria</taxon>
        <taxon>Pseudomonadati</taxon>
        <taxon>Pseudomonadota</taxon>
        <taxon>Alphaproteobacteria</taxon>
        <taxon>Hyphomicrobiales</taxon>
        <taxon>Aurantimonadaceae</taxon>
        <taxon>Aureimonas</taxon>
    </lineage>
</organism>
<comment type="caution">
    <text evidence="9">The sequence shown here is derived from an EMBL/GenBank/DDBJ whole genome shotgun (WGS) entry which is preliminary data.</text>
</comment>
<keyword evidence="3" id="KW-0143">Chaperone</keyword>
<evidence type="ECO:0000256" key="7">
    <source>
        <dbReference type="SAM" id="MobiDB-lite"/>
    </source>
</evidence>
<protein>
    <submittedName>
        <fullName evidence="9">ATP-binding protein</fullName>
    </submittedName>
</protein>
<dbReference type="Pfam" id="PF07683">
    <property type="entry name" value="CobW_C"/>
    <property type="match status" value="1"/>
</dbReference>
<dbReference type="AlphaFoldDB" id="A0A916ZUZ8"/>
<evidence type="ECO:0000256" key="3">
    <source>
        <dbReference type="ARBA" id="ARBA00023186"/>
    </source>
</evidence>
<evidence type="ECO:0000256" key="1">
    <source>
        <dbReference type="ARBA" id="ARBA00022741"/>
    </source>
</evidence>
<gene>
    <name evidence="9" type="ORF">GCM10011390_36510</name>
</gene>
<dbReference type="InterPro" id="IPR027417">
    <property type="entry name" value="P-loop_NTPase"/>
</dbReference>
<comment type="function">
    <text evidence="5">Zinc chaperone that directly transfers zinc cofactor to target proteins, thereby activating them. Zinc is transferred from the CXCC motif in the GTPase domain to the zinc binding site in target proteins in a process requiring GTP hydrolysis.</text>
</comment>
<dbReference type="InterPro" id="IPR051316">
    <property type="entry name" value="Zinc-reg_GTPase_activator"/>
</dbReference>
<dbReference type="SUPFAM" id="SSF90002">
    <property type="entry name" value="Hypothetical protein YjiA, C-terminal domain"/>
    <property type="match status" value="1"/>
</dbReference>
<evidence type="ECO:0000256" key="5">
    <source>
        <dbReference type="ARBA" id="ARBA00045658"/>
    </source>
</evidence>
<evidence type="ECO:0000313" key="9">
    <source>
        <dbReference type="EMBL" id="GGE14039.1"/>
    </source>
</evidence>
<dbReference type="PANTHER" id="PTHR13748">
    <property type="entry name" value="COBW-RELATED"/>
    <property type="match status" value="1"/>
</dbReference>
<dbReference type="Pfam" id="PF02492">
    <property type="entry name" value="cobW"/>
    <property type="match status" value="1"/>
</dbReference>
<dbReference type="SUPFAM" id="SSF52540">
    <property type="entry name" value="P-loop containing nucleoside triphosphate hydrolases"/>
    <property type="match status" value="1"/>
</dbReference>
<proteinExistence type="inferred from homology"/>
<dbReference type="InterPro" id="IPR036627">
    <property type="entry name" value="CobW-likC_sf"/>
</dbReference>
<dbReference type="PANTHER" id="PTHR13748:SF62">
    <property type="entry name" value="COBW DOMAIN-CONTAINING PROTEIN"/>
    <property type="match status" value="1"/>
</dbReference>
<accession>A0A916ZUZ8</accession>
<dbReference type="GO" id="GO:0016787">
    <property type="term" value="F:hydrolase activity"/>
    <property type="evidence" value="ECO:0007669"/>
    <property type="project" value="UniProtKB-KW"/>
</dbReference>
<keyword evidence="10" id="KW-1185">Reference proteome</keyword>
<dbReference type="SMART" id="SM00833">
    <property type="entry name" value="CobW_C"/>
    <property type="match status" value="1"/>
</dbReference>
<evidence type="ECO:0000256" key="4">
    <source>
        <dbReference type="ARBA" id="ARBA00034320"/>
    </source>
</evidence>
<feature type="compositionally biased region" description="Basic residues" evidence="7">
    <location>
        <begin position="238"/>
        <end position="253"/>
    </location>
</feature>
<sequence>MASPILTAPIRVSVLTGFLGAGKTTLLNRLLADPAAAGTAVIVNEFGEIGIDHLLVETAKDGLIELSGGCLCCTVRGDLADTLADLVDRIQTGRLAPLRRVVIETTGLAEPAPILAMLMGHPALVQAYALDGVVTVVDALNGAANLKAHVEARRQAAIADRLVLTKTDIASAEATDGLRRALRVLNPRSRMVDAGQGEAGAEVLLDCGLYDPETRRADVRRWLQAEEAEDHAACGDGHHHHHDHHTHHGHAHRHGPDGIASVAIEHRAPLPEAAIFEFLDILAATQGERLLRLKAIVRTREHPNQPLVLHGVRGYLHPPARLAAWPADLEPSTRLVVIGDGLDTTYLRDLFGAFAGEARLDAPDQTALTDNPLAIPGFRAR</sequence>
<dbReference type="EMBL" id="BMIQ01000006">
    <property type="protein sequence ID" value="GGE14039.1"/>
    <property type="molecule type" value="Genomic_DNA"/>
</dbReference>
<keyword evidence="2" id="KW-0378">Hydrolase</keyword>
<name>A0A916ZUZ8_9HYPH</name>
<dbReference type="Gene3D" id="3.30.1220.10">
    <property type="entry name" value="CobW-like, C-terminal domain"/>
    <property type="match status" value="1"/>
</dbReference>
<feature type="domain" description="CobW C-terminal" evidence="8">
    <location>
        <begin position="259"/>
        <end position="355"/>
    </location>
</feature>
<evidence type="ECO:0000256" key="2">
    <source>
        <dbReference type="ARBA" id="ARBA00022801"/>
    </source>
</evidence>
<dbReference type="InterPro" id="IPR011629">
    <property type="entry name" value="CobW-like_C"/>
</dbReference>
<keyword evidence="9" id="KW-0067">ATP-binding</keyword>
<reference evidence="9" key="1">
    <citation type="journal article" date="2014" name="Int. J. Syst. Evol. Microbiol.">
        <title>Complete genome sequence of Corynebacterium casei LMG S-19264T (=DSM 44701T), isolated from a smear-ripened cheese.</title>
        <authorList>
            <consortium name="US DOE Joint Genome Institute (JGI-PGF)"/>
            <person name="Walter F."/>
            <person name="Albersmeier A."/>
            <person name="Kalinowski J."/>
            <person name="Ruckert C."/>
        </authorList>
    </citation>
    <scope>NUCLEOTIDE SEQUENCE</scope>
    <source>
        <strain evidence="9">CGMCC 1.15367</strain>
    </source>
</reference>
<dbReference type="GO" id="GO:0005524">
    <property type="term" value="F:ATP binding"/>
    <property type="evidence" value="ECO:0007669"/>
    <property type="project" value="UniProtKB-KW"/>
</dbReference>
<dbReference type="InterPro" id="IPR003495">
    <property type="entry name" value="CobW/HypB/UreG_nucleotide-bd"/>
</dbReference>
<reference evidence="9" key="2">
    <citation type="submission" date="2020-09" db="EMBL/GenBank/DDBJ databases">
        <authorList>
            <person name="Sun Q."/>
            <person name="Zhou Y."/>
        </authorList>
    </citation>
    <scope>NUCLEOTIDE SEQUENCE</scope>
    <source>
        <strain evidence="9">CGMCC 1.15367</strain>
    </source>
</reference>